<protein>
    <submittedName>
        <fullName evidence="1">Uncharacterized protein</fullName>
    </submittedName>
</protein>
<dbReference type="EMBL" id="CAXHTB010000015">
    <property type="protein sequence ID" value="CAL0320867.1"/>
    <property type="molecule type" value="Genomic_DNA"/>
</dbReference>
<sequence length="546" mass="61973">MAVTSPSLNAPVKKYWWLTKRKIVKRYMKDARNLMATQEENEIASALSLVNAALAIYPRYEEALELKAWSLLHLRCFKEVADMLQDYIPSVKMANDESGSFSSDSYSQTLSREGLDVLSSHGVQRVQSFKCFSVSELKNNVMARFCKSCEKEGYWRYLVLGKACFHLGLLEDALILLQTGKRLANAELRRESICWSDDSFSVSTIDTNSQPSTPPRTLLTETESITQLLTHIKSLLRRRASALAALTAGQYSEAIRHFSKLLDRRRSAPQGFLTECYMHRANAYGSSGRIVESISDCNRALALDPTCIQAIETRASILEKIRCYTDSIHDLEHLKLLYSTVLRDRKLPGPAWKHHNVRYREIPGKLCALSVKIQKLKKRVALGEVGNVDYYALIGLIRGCSRSKLERAYLLLCLKHKPDKASNFVDKCELADERDLELIKDRAKMSAMLLYRLIQKGYANVMQAINDGEVAEKRKNRKRELVALQLQQEEGEENEKILVENDTKCFISSPSNEDPSVFQGVFCRDLSVVGDLISQVGFNRPIRLLQ</sequence>
<evidence type="ECO:0000313" key="2">
    <source>
        <dbReference type="Proteomes" id="UP001497480"/>
    </source>
</evidence>
<dbReference type="InterPro" id="IPR036869">
    <property type="entry name" value="J_dom_sf"/>
</dbReference>
<dbReference type="SUPFAM" id="SSF46565">
    <property type="entry name" value="Chaperone J-domain"/>
    <property type="match status" value="1"/>
</dbReference>
<proteinExistence type="predicted"/>
<comment type="caution">
    <text evidence="1">The sequence shown here is derived from an EMBL/GenBank/DDBJ whole genome shotgun (WGS) entry which is preliminary data.</text>
</comment>
<dbReference type="Gene3D" id="1.25.40.10">
    <property type="entry name" value="Tetratricopeptide repeat domain"/>
    <property type="match status" value="1"/>
</dbReference>
<keyword evidence="2" id="KW-1185">Reference proteome</keyword>
<evidence type="ECO:0000313" key="1">
    <source>
        <dbReference type="EMBL" id="CAL0320867.1"/>
    </source>
</evidence>
<dbReference type="InterPro" id="IPR011990">
    <property type="entry name" value="TPR-like_helical_dom_sf"/>
</dbReference>
<dbReference type="Proteomes" id="UP001497480">
    <property type="component" value="Unassembled WGS sequence"/>
</dbReference>
<accession>A0AAV1XIC8</accession>
<name>A0AAV1XIC8_LUPLU</name>
<dbReference type="InterPro" id="IPR019734">
    <property type="entry name" value="TPR_rpt"/>
</dbReference>
<dbReference type="SMART" id="SM00028">
    <property type="entry name" value="TPR"/>
    <property type="match status" value="3"/>
</dbReference>
<dbReference type="SUPFAM" id="SSF48452">
    <property type="entry name" value="TPR-like"/>
    <property type="match status" value="1"/>
</dbReference>
<dbReference type="CDD" id="cd06257">
    <property type="entry name" value="DnaJ"/>
    <property type="match status" value="1"/>
</dbReference>
<gene>
    <name evidence="1" type="ORF">LLUT_LOCUS21927</name>
</gene>
<dbReference type="InterPro" id="IPR001623">
    <property type="entry name" value="DnaJ_domain"/>
</dbReference>
<dbReference type="PANTHER" id="PTHR46816">
    <property type="entry name" value="OS01G0273500 PROTEIN"/>
    <property type="match status" value="1"/>
</dbReference>
<dbReference type="Gene3D" id="1.10.287.110">
    <property type="entry name" value="DnaJ domain"/>
    <property type="match status" value="1"/>
</dbReference>
<dbReference type="AlphaFoldDB" id="A0AAV1XIC8"/>
<organism evidence="1 2">
    <name type="scientific">Lupinus luteus</name>
    <name type="common">European yellow lupine</name>
    <dbReference type="NCBI Taxonomy" id="3873"/>
    <lineage>
        <taxon>Eukaryota</taxon>
        <taxon>Viridiplantae</taxon>
        <taxon>Streptophyta</taxon>
        <taxon>Embryophyta</taxon>
        <taxon>Tracheophyta</taxon>
        <taxon>Spermatophyta</taxon>
        <taxon>Magnoliopsida</taxon>
        <taxon>eudicotyledons</taxon>
        <taxon>Gunneridae</taxon>
        <taxon>Pentapetalae</taxon>
        <taxon>rosids</taxon>
        <taxon>fabids</taxon>
        <taxon>Fabales</taxon>
        <taxon>Fabaceae</taxon>
        <taxon>Papilionoideae</taxon>
        <taxon>50 kb inversion clade</taxon>
        <taxon>genistoids sensu lato</taxon>
        <taxon>core genistoids</taxon>
        <taxon>Genisteae</taxon>
        <taxon>Lupinus</taxon>
    </lineage>
</organism>
<dbReference type="PANTHER" id="PTHR46816:SF1">
    <property type="entry name" value="TETRATRICOPEPTIDE REPEAT (TPR)-LIKE SUPERFAMILY PROTEIN"/>
    <property type="match status" value="1"/>
</dbReference>
<reference evidence="1 2" key="1">
    <citation type="submission" date="2024-03" db="EMBL/GenBank/DDBJ databases">
        <authorList>
            <person name="Martinez-Hernandez J."/>
        </authorList>
    </citation>
    <scope>NUCLEOTIDE SEQUENCE [LARGE SCALE GENOMIC DNA]</scope>
</reference>